<dbReference type="InterPro" id="IPR000254">
    <property type="entry name" value="CBD"/>
</dbReference>
<sequence length="236" mass="22864">MKLSTALSAVALGSALVNAQVAGYGQCGGISWTGSTTCASSFTCSVVNAYYSQCLPGSASPTTVKSSAAASKTTSSAGPSATGVTYTSSFTEYGSTDSWGSGNCNVLTTACGYYTSPGYNAAASQNIFGVGGGVGAGPGCGGCWQLTGKTDSSGNALSNPKTIVVKVTNLCPASGNPLCAQSGLGGSTNQYGAEVNFDLCIDSGASAAFLGPSGVGLAVGTATSVDCSAWSGSIVS</sequence>
<feature type="domain" description="CBM1" evidence="4">
    <location>
        <begin position="19"/>
        <end position="55"/>
    </location>
</feature>
<dbReference type="GO" id="GO:0030248">
    <property type="term" value="F:cellulose binding"/>
    <property type="evidence" value="ECO:0007669"/>
    <property type="project" value="InterPro"/>
</dbReference>
<dbReference type="SUPFAM" id="SSF57180">
    <property type="entry name" value="Cellulose-binding domain"/>
    <property type="match status" value="1"/>
</dbReference>
<feature type="domain" description="Expansin-like EG45" evidence="3">
    <location>
        <begin position="108"/>
        <end position="232"/>
    </location>
</feature>
<dbReference type="InterPro" id="IPR035971">
    <property type="entry name" value="CBD_sf"/>
</dbReference>
<evidence type="ECO:0000256" key="1">
    <source>
        <dbReference type="ARBA" id="ARBA00022729"/>
    </source>
</evidence>
<dbReference type="GO" id="GO:0005576">
    <property type="term" value="C:extracellular region"/>
    <property type="evidence" value="ECO:0007669"/>
    <property type="project" value="InterPro"/>
</dbReference>
<dbReference type="Pfam" id="PF00734">
    <property type="entry name" value="CBM_1"/>
    <property type="match status" value="1"/>
</dbReference>
<evidence type="ECO:0000259" key="3">
    <source>
        <dbReference type="PROSITE" id="PS50842"/>
    </source>
</evidence>
<dbReference type="Pfam" id="PF22514">
    <property type="entry name" value="EXPB1_D1"/>
    <property type="match status" value="1"/>
</dbReference>
<accession>A0A166IGC1</accession>
<dbReference type="InterPro" id="IPR007112">
    <property type="entry name" value="Expansin/allergen_DPBB_dom"/>
</dbReference>
<gene>
    <name evidence="5" type="ORF">FIBSPDRAFT_1045224</name>
</gene>
<keyword evidence="1 2" id="KW-0732">Signal</keyword>
<dbReference type="PROSITE" id="PS50842">
    <property type="entry name" value="EXPANSIN_EG45"/>
    <property type="match status" value="1"/>
</dbReference>
<dbReference type="SMART" id="SM00236">
    <property type="entry name" value="fCBD"/>
    <property type="match status" value="1"/>
</dbReference>
<keyword evidence="5" id="KW-0378">Hydrolase</keyword>
<dbReference type="EMBL" id="KV417560">
    <property type="protein sequence ID" value="KZP19787.1"/>
    <property type="molecule type" value="Genomic_DNA"/>
</dbReference>
<dbReference type="InterPro" id="IPR036908">
    <property type="entry name" value="RlpA-like_sf"/>
</dbReference>
<dbReference type="SUPFAM" id="SSF50685">
    <property type="entry name" value="Barwin-like endoglucanases"/>
    <property type="match status" value="1"/>
</dbReference>
<dbReference type="GO" id="GO:0016787">
    <property type="term" value="F:hydrolase activity"/>
    <property type="evidence" value="ECO:0007669"/>
    <property type="project" value="UniProtKB-KW"/>
</dbReference>
<dbReference type="GO" id="GO:0005975">
    <property type="term" value="P:carbohydrate metabolic process"/>
    <property type="evidence" value="ECO:0007669"/>
    <property type="project" value="InterPro"/>
</dbReference>
<name>A0A166IGC1_9AGAM</name>
<evidence type="ECO:0000259" key="4">
    <source>
        <dbReference type="PROSITE" id="PS51164"/>
    </source>
</evidence>
<feature type="signal peptide" evidence="2">
    <location>
        <begin position="1"/>
        <end position="19"/>
    </location>
</feature>
<proteinExistence type="predicted"/>
<dbReference type="STRING" id="436010.A0A166IGC1"/>
<evidence type="ECO:0000313" key="5">
    <source>
        <dbReference type="EMBL" id="KZP19787.1"/>
    </source>
</evidence>
<reference evidence="5 6" key="1">
    <citation type="journal article" date="2016" name="Mol. Biol. Evol.">
        <title>Comparative Genomics of Early-Diverging Mushroom-Forming Fungi Provides Insights into the Origins of Lignocellulose Decay Capabilities.</title>
        <authorList>
            <person name="Nagy L.G."/>
            <person name="Riley R."/>
            <person name="Tritt A."/>
            <person name="Adam C."/>
            <person name="Daum C."/>
            <person name="Floudas D."/>
            <person name="Sun H."/>
            <person name="Yadav J.S."/>
            <person name="Pangilinan J."/>
            <person name="Larsson K.H."/>
            <person name="Matsuura K."/>
            <person name="Barry K."/>
            <person name="Labutti K."/>
            <person name="Kuo R."/>
            <person name="Ohm R.A."/>
            <person name="Bhattacharya S.S."/>
            <person name="Shirouzu T."/>
            <person name="Yoshinaga Y."/>
            <person name="Martin F.M."/>
            <person name="Grigoriev I.V."/>
            <person name="Hibbett D.S."/>
        </authorList>
    </citation>
    <scope>NUCLEOTIDE SEQUENCE [LARGE SCALE GENOMIC DNA]</scope>
    <source>
        <strain evidence="5 6">CBS 109695</strain>
    </source>
</reference>
<dbReference type="Gene3D" id="2.40.40.10">
    <property type="entry name" value="RlpA-like domain"/>
    <property type="match status" value="1"/>
</dbReference>
<keyword evidence="6" id="KW-1185">Reference proteome</keyword>
<dbReference type="Proteomes" id="UP000076532">
    <property type="component" value="Unassembled WGS sequence"/>
</dbReference>
<protein>
    <submittedName>
        <fullName evidence="5">Glycoside hydrolase family 45 protein</fullName>
    </submittedName>
</protein>
<dbReference type="AlphaFoldDB" id="A0A166IGC1"/>
<dbReference type="PROSITE" id="PS00562">
    <property type="entry name" value="CBM1_1"/>
    <property type="match status" value="1"/>
</dbReference>
<organism evidence="5 6">
    <name type="scientific">Athelia psychrophila</name>
    <dbReference type="NCBI Taxonomy" id="1759441"/>
    <lineage>
        <taxon>Eukaryota</taxon>
        <taxon>Fungi</taxon>
        <taxon>Dikarya</taxon>
        <taxon>Basidiomycota</taxon>
        <taxon>Agaricomycotina</taxon>
        <taxon>Agaricomycetes</taxon>
        <taxon>Agaricomycetidae</taxon>
        <taxon>Atheliales</taxon>
        <taxon>Atheliaceae</taxon>
        <taxon>Athelia</taxon>
    </lineage>
</organism>
<evidence type="ECO:0000256" key="2">
    <source>
        <dbReference type="SAM" id="SignalP"/>
    </source>
</evidence>
<dbReference type="OrthoDB" id="2119228at2759"/>
<evidence type="ECO:0000313" key="6">
    <source>
        <dbReference type="Proteomes" id="UP000076532"/>
    </source>
</evidence>
<feature type="chain" id="PRO_5007875237" evidence="2">
    <location>
        <begin position="20"/>
        <end position="236"/>
    </location>
</feature>
<dbReference type="PROSITE" id="PS51164">
    <property type="entry name" value="CBM1_2"/>
    <property type="match status" value="1"/>
</dbReference>